<feature type="transmembrane region" description="Helical" evidence="1">
    <location>
        <begin position="282"/>
        <end position="306"/>
    </location>
</feature>
<dbReference type="Proteomes" id="UP001203423">
    <property type="component" value="Unassembled WGS sequence"/>
</dbReference>
<feature type="transmembrane region" description="Helical" evidence="1">
    <location>
        <begin position="256"/>
        <end position="276"/>
    </location>
</feature>
<gene>
    <name evidence="2" type="ORF">L2764_18095</name>
</gene>
<evidence type="ECO:0000313" key="3">
    <source>
        <dbReference type="Proteomes" id="UP001203423"/>
    </source>
</evidence>
<keyword evidence="1" id="KW-0472">Membrane</keyword>
<reference evidence="2 3" key="1">
    <citation type="submission" date="2022-01" db="EMBL/GenBank/DDBJ databases">
        <title>Whole genome-based taxonomy of the Shewanellaceae.</title>
        <authorList>
            <person name="Martin-Rodriguez A.J."/>
        </authorList>
    </citation>
    <scope>NUCLEOTIDE SEQUENCE [LARGE SCALE GENOMIC DNA]</scope>
    <source>
        <strain evidence="2 3">DSM 17177</strain>
    </source>
</reference>
<keyword evidence="1" id="KW-1133">Transmembrane helix</keyword>
<evidence type="ECO:0000313" key="2">
    <source>
        <dbReference type="EMBL" id="MCL1126341.1"/>
    </source>
</evidence>
<keyword evidence="3" id="KW-1185">Reference proteome</keyword>
<accession>A0ABT0LF56</accession>
<dbReference type="RefSeq" id="WP_248941730.1">
    <property type="nucleotide sequence ID" value="NZ_JAKIKS010000083.1"/>
</dbReference>
<feature type="transmembrane region" description="Helical" evidence="1">
    <location>
        <begin position="214"/>
        <end position="236"/>
    </location>
</feature>
<organism evidence="2 3">
    <name type="scientific">Shewanella surugensis</name>
    <dbReference type="NCBI Taxonomy" id="212020"/>
    <lineage>
        <taxon>Bacteria</taxon>
        <taxon>Pseudomonadati</taxon>
        <taxon>Pseudomonadota</taxon>
        <taxon>Gammaproteobacteria</taxon>
        <taxon>Alteromonadales</taxon>
        <taxon>Shewanellaceae</taxon>
        <taxon>Shewanella</taxon>
    </lineage>
</organism>
<keyword evidence="1" id="KW-0812">Transmembrane</keyword>
<evidence type="ECO:0008006" key="4">
    <source>
        <dbReference type="Google" id="ProtNLM"/>
    </source>
</evidence>
<feature type="transmembrane region" description="Helical" evidence="1">
    <location>
        <begin position="92"/>
        <end position="115"/>
    </location>
</feature>
<feature type="transmembrane region" description="Helical" evidence="1">
    <location>
        <begin position="127"/>
        <end position="144"/>
    </location>
</feature>
<protein>
    <recommendedName>
        <fullName evidence="4">YrhK domain-containing protein</fullName>
    </recommendedName>
</protein>
<evidence type="ECO:0000256" key="1">
    <source>
        <dbReference type="SAM" id="Phobius"/>
    </source>
</evidence>
<feature type="transmembrane region" description="Helical" evidence="1">
    <location>
        <begin position="181"/>
        <end position="202"/>
    </location>
</feature>
<dbReference type="EMBL" id="JAKIKS010000083">
    <property type="protein sequence ID" value="MCL1126341.1"/>
    <property type="molecule type" value="Genomic_DNA"/>
</dbReference>
<name>A0ABT0LF56_9GAMM</name>
<comment type="caution">
    <text evidence="2">The sequence shown here is derived from an EMBL/GenBank/DDBJ whole genome shotgun (WGS) entry which is preliminary data.</text>
</comment>
<proteinExistence type="predicted"/>
<sequence>MKKARAFPHYPRQWKQQYRHMIGHFIVDIEFKTHLGGIHHWNSRHHRKGLGMDHHAHIEPSLSLTGFLQHLWSNFSHKSLAKTPIESIFNPLNFWIGLSFIIGASHFVFASLLALSAMMSVTALTNLYFMGSIFFTIAAYLQYIQSINAGDFIRNKSTMNKSALHKKKYQRKWLAWQPHRLDFWVTFSQFIGTLFFNLNTFSGYLALSDLQQSLFIWLPNLLGSLCFQLSGSLALYETSHQFWLWSPKSLEQKMAFINHFGCLFFLGSAFVSSSILQSLSPSMLPLSIVLTCLGGICFLCAAVLLCRESIQIQRTPLPHLP</sequence>